<feature type="transmembrane region" description="Helical" evidence="1">
    <location>
        <begin position="124"/>
        <end position="150"/>
    </location>
</feature>
<sequence>MAKISRYPNLDLLRALAVMTVVFYHCCNLVGVAPWMWKWLEVLGSSSVELFCILSGFLIGSIYWEEHDRIGEVNIKVFILRRIYRTVPMYYLFMVLAYISVYAVRNEEFSWTYLFFLQNYEKEMPFYVISWTLCVEEHFYLLMPFLVWFFLRIPKKLTIVSLAVLFILPLVFRFLSYDDTIGQVFGFQSVASHFRYESLLLGVVISQILHYHKTFFDSLIPYRYFIYAVTLIIISSYVFLPILIKAQISVTLSGILYGLCLIVAVRGKSIALATKPLTYKIAISSYSTYLAHSLWLHAWVYIFDYLGILSAWIRIPIMFLWSFTIGYIVFKLLEKPIIRLRNRHVPAR</sequence>
<keyword evidence="3" id="KW-0012">Acyltransferase</keyword>
<dbReference type="PANTHER" id="PTHR23028:SF53">
    <property type="entry name" value="ACYL_TRANSF_3 DOMAIN-CONTAINING PROTEIN"/>
    <property type="match status" value="1"/>
</dbReference>
<dbReference type="PANTHER" id="PTHR23028">
    <property type="entry name" value="ACETYLTRANSFERASE"/>
    <property type="match status" value="1"/>
</dbReference>
<feature type="transmembrane region" description="Helical" evidence="1">
    <location>
        <begin position="246"/>
        <end position="265"/>
    </location>
</feature>
<evidence type="ECO:0000256" key="1">
    <source>
        <dbReference type="SAM" id="Phobius"/>
    </source>
</evidence>
<keyword evidence="3" id="KW-0808">Transferase</keyword>
<dbReference type="STRING" id="880071.Fleli_2914"/>
<dbReference type="GO" id="GO:0016020">
    <property type="term" value="C:membrane"/>
    <property type="evidence" value="ECO:0007669"/>
    <property type="project" value="TreeGrafter"/>
</dbReference>
<evidence type="ECO:0000259" key="2">
    <source>
        <dbReference type="Pfam" id="PF01757"/>
    </source>
</evidence>
<dbReference type="HOGENOM" id="CLU_005679_1_2_10"/>
<proteinExistence type="predicted"/>
<evidence type="ECO:0000313" key="3">
    <source>
        <dbReference type="EMBL" id="AFM05263.1"/>
    </source>
</evidence>
<accession>I4AMS8</accession>
<feature type="transmembrane region" description="Helical" evidence="1">
    <location>
        <begin position="83"/>
        <end position="104"/>
    </location>
</feature>
<dbReference type="OrthoDB" id="9796461at2"/>
<dbReference type="RefSeq" id="WP_014798697.1">
    <property type="nucleotide sequence ID" value="NC_018018.1"/>
</dbReference>
<dbReference type="InterPro" id="IPR002656">
    <property type="entry name" value="Acyl_transf_3_dom"/>
</dbReference>
<keyword evidence="1" id="KW-1133">Transmembrane helix</keyword>
<dbReference type="GO" id="GO:0016747">
    <property type="term" value="F:acyltransferase activity, transferring groups other than amino-acyl groups"/>
    <property type="evidence" value="ECO:0007669"/>
    <property type="project" value="InterPro"/>
</dbReference>
<feature type="transmembrane region" description="Helical" evidence="1">
    <location>
        <begin position="195"/>
        <end position="212"/>
    </location>
</feature>
<dbReference type="InterPro" id="IPR050879">
    <property type="entry name" value="Acyltransferase_3"/>
</dbReference>
<keyword evidence="4" id="KW-1185">Reference proteome</keyword>
<feature type="transmembrane region" description="Helical" evidence="1">
    <location>
        <begin position="43"/>
        <end position="63"/>
    </location>
</feature>
<evidence type="ECO:0000313" key="4">
    <source>
        <dbReference type="Proteomes" id="UP000006054"/>
    </source>
</evidence>
<keyword evidence="1" id="KW-0812">Transmembrane</keyword>
<gene>
    <name evidence="3" type="ordered locus">Fleli_2914</name>
</gene>
<feature type="transmembrane region" description="Helical" evidence="1">
    <location>
        <begin position="277"/>
        <end position="299"/>
    </location>
</feature>
<feature type="transmembrane region" description="Helical" evidence="1">
    <location>
        <begin position="157"/>
        <end position="175"/>
    </location>
</feature>
<dbReference type="Pfam" id="PF01757">
    <property type="entry name" value="Acyl_transf_3"/>
    <property type="match status" value="1"/>
</dbReference>
<dbReference type="eggNOG" id="COG1835">
    <property type="taxonomic scope" value="Bacteria"/>
</dbReference>
<feature type="transmembrane region" description="Helical" evidence="1">
    <location>
        <begin position="224"/>
        <end position="240"/>
    </location>
</feature>
<organism evidence="3 4">
    <name type="scientific">Bernardetia litoralis (strain ATCC 23117 / DSM 6794 / NBRC 15988 / NCIMB 1366 / Fx l1 / Sio-4)</name>
    <name type="common">Flexibacter litoralis</name>
    <dbReference type="NCBI Taxonomy" id="880071"/>
    <lineage>
        <taxon>Bacteria</taxon>
        <taxon>Pseudomonadati</taxon>
        <taxon>Bacteroidota</taxon>
        <taxon>Cytophagia</taxon>
        <taxon>Cytophagales</taxon>
        <taxon>Bernardetiaceae</taxon>
        <taxon>Bernardetia</taxon>
    </lineage>
</organism>
<dbReference type="Proteomes" id="UP000006054">
    <property type="component" value="Chromosome"/>
</dbReference>
<dbReference type="KEGG" id="fli:Fleli_2914"/>
<reference evidence="4" key="1">
    <citation type="submission" date="2012-06" db="EMBL/GenBank/DDBJ databases">
        <title>The complete genome of Flexibacter litoralis DSM 6794.</title>
        <authorList>
            <person name="Lucas S."/>
            <person name="Copeland A."/>
            <person name="Lapidus A."/>
            <person name="Glavina del Rio T."/>
            <person name="Dalin E."/>
            <person name="Tice H."/>
            <person name="Bruce D."/>
            <person name="Goodwin L."/>
            <person name="Pitluck S."/>
            <person name="Peters L."/>
            <person name="Ovchinnikova G."/>
            <person name="Lu M."/>
            <person name="Kyrpides N."/>
            <person name="Mavromatis K."/>
            <person name="Ivanova N."/>
            <person name="Brettin T."/>
            <person name="Detter J.C."/>
            <person name="Han C."/>
            <person name="Larimer F."/>
            <person name="Land M."/>
            <person name="Hauser L."/>
            <person name="Markowitz V."/>
            <person name="Cheng J.-F."/>
            <person name="Hugenholtz P."/>
            <person name="Woyke T."/>
            <person name="Wu D."/>
            <person name="Spring S."/>
            <person name="Lang E."/>
            <person name="Kopitz M."/>
            <person name="Brambilla E."/>
            <person name="Klenk H.-P."/>
            <person name="Eisen J.A."/>
        </authorList>
    </citation>
    <scope>NUCLEOTIDE SEQUENCE [LARGE SCALE GENOMIC DNA]</scope>
    <source>
        <strain evidence="4">ATCC 23117 / DSM 6794 / NBRC 15988 / NCIMB 1366 / Sio-4</strain>
    </source>
</reference>
<dbReference type="EMBL" id="CP003345">
    <property type="protein sequence ID" value="AFM05263.1"/>
    <property type="molecule type" value="Genomic_DNA"/>
</dbReference>
<feature type="transmembrane region" description="Helical" evidence="1">
    <location>
        <begin position="311"/>
        <end position="333"/>
    </location>
</feature>
<feature type="transmembrane region" description="Helical" evidence="1">
    <location>
        <begin position="12"/>
        <end position="37"/>
    </location>
</feature>
<keyword evidence="1" id="KW-0472">Membrane</keyword>
<name>I4AMS8_BERLS</name>
<protein>
    <submittedName>
        <fullName evidence="3">Putative acyltransferase</fullName>
    </submittedName>
</protein>
<feature type="domain" description="Acyltransferase 3" evidence="2">
    <location>
        <begin position="8"/>
        <end position="329"/>
    </location>
</feature>
<dbReference type="GO" id="GO:0009103">
    <property type="term" value="P:lipopolysaccharide biosynthetic process"/>
    <property type="evidence" value="ECO:0007669"/>
    <property type="project" value="TreeGrafter"/>
</dbReference>
<dbReference type="AlphaFoldDB" id="I4AMS8"/>